<reference evidence="1" key="1">
    <citation type="submission" date="2020-06" db="EMBL/GenBank/DDBJ databases">
        <authorList>
            <person name="Li T."/>
            <person name="Hu X."/>
            <person name="Zhang T."/>
            <person name="Song X."/>
            <person name="Zhang H."/>
            <person name="Dai N."/>
            <person name="Sheng W."/>
            <person name="Hou X."/>
            <person name="Wei L."/>
        </authorList>
    </citation>
    <scope>NUCLEOTIDE SEQUENCE</scope>
    <source>
        <strain evidence="1">G02</strain>
        <tissue evidence="1">Leaf</tissue>
    </source>
</reference>
<organism evidence="1">
    <name type="scientific">Sesamum radiatum</name>
    <name type="common">Black benniseed</name>
    <dbReference type="NCBI Taxonomy" id="300843"/>
    <lineage>
        <taxon>Eukaryota</taxon>
        <taxon>Viridiplantae</taxon>
        <taxon>Streptophyta</taxon>
        <taxon>Embryophyta</taxon>
        <taxon>Tracheophyta</taxon>
        <taxon>Spermatophyta</taxon>
        <taxon>Magnoliopsida</taxon>
        <taxon>eudicotyledons</taxon>
        <taxon>Gunneridae</taxon>
        <taxon>Pentapetalae</taxon>
        <taxon>asterids</taxon>
        <taxon>lamiids</taxon>
        <taxon>Lamiales</taxon>
        <taxon>Pedaliaceae</taxon>
        <taxon>Sesamum</taxon>
    </lineage>
</organism>
<sequence>MFGVTRKLKPLKPVFRAQWQKKGDLSNNVRLAVGFLEEAQSLLAQDRHCETLLHLELCCKLVMRLASRLEQHMLQQRAKMAWMKDGDQCNRIFFRKVAKRRSSKQYYQHLLGGRRRNHPIDLRYLRPWARHILSEDEARLLVLPVSPDEVKQAVFDIDETKAPRPDGYSSGFFKAAWPVVGREVTRAIMEFFSTGRILKHVNATLITLIPKVSNPTVVGEFRPISCCNVLYKVITEILVQRMRGILDKLISPSQNAFVPGRSIGDNILLAQECLGWEGIMLSFAGRVQLIKSVLSALQVYWAMAFILPKHIIKEIEKRLRRFLWKGSNDVGYAKVSWQQIFHYRLWEASIWTIRDRTGTWGWRKLVRLWESLRSAILYRVGDVRDWPSAIQWAARRWRDKHVVNASFKALLASLVYHLWHERNRRIFQHSSRTADSIARIVVSDIRESIICKQLSRTVSSRGLYRLWRIPWPVEGEAST</sequence>
<dbReference type="InterPro" id="IPR052343">
    <property type="entry name" value="Retrotransposon-Effector_Assoc"/>
</dbReference>
<evidence type="ECO:0008006" key="2">
    <source>
        <dbReference type="Google" id="ProtNLM"/>
    </source>
</evidence>
<proteinExistence type="predicted"/>
<dbReference type="AlphaFoldDB" id="A0AAW2VLX0"/>
<evidence type="ECO:0000313" key="1">
    <source>
        <dbReference type="EMBL" id="KAL0430579.1"/>
    </source>
</evidence>
<dbReference type="PANTHER" id="PTHR46890">
    <property type="entry name" value="NON-LTR RETROLELEMENT REVERSE TRANSCRIPTASE-LIKE PROTEIN-RELATED"/>
    <property type="match status" value="1"/>
</dbReference>
<protein>
    <recommendedName>
        <fullName evidence="2">Reverse transcriptase domain-containing protein</fullName>
    </recommendedName>
</protein>
<dbReference type="EMBL" id="JACGWJ010000003">
    <property type="protein sequence ID" value="KAL0430579.1"/>
    <property type="molecule type" value="Genomic_DNA"/>
</dbReference>
<accession>A0AAW2VLX0</accession>
<comment type="caution">
    <text evidence="1">The sequence shown here is derived from an EMBL/GenBank/DDBJ whole genome shotgun (WGS) entry which is preliminary data.</text>
</comment>
<reference evidence="1" key="2">
    <citation type="journal article" date="2024" name="Plant">
        <title>Genomic evolution and insights into agronomic trait innovations of Sesamum species.</title>
        <authorList>
            <person name="Miao H."/>
            <person name="Wang L."/>
            <person name="Qu L."/>
            <person name="Liu H."/>
            <person name="Sun Y."/>
            <person name="Le M."/>
            <person name="Wang Q."/>
            <person name="Wei S."/>
            <person name="Zheng Y."/>
            <person name="Lin W."/>
            <person name="Duan Y."/>
            <person name="Cao H."/>
            <person name="Xiong S."/>
            <person name="Wang X."/>
            <person name="Wei L."/>
            <person name="Li C."/>
            <person name="Ma Q."/>
            <person name="Ju M."/>
            <person name="Zhao R."/>
            <person name="Li G."/>
            <person name="Mu C."/>
            <person name="Tian Q."/>
            <person name="Mei H."/>
            <person name="Zhang T."/>
            <person name="Gao T."/>
            <person name="Zhang H."/>
        </authorList>
    </citation>
    <scope>NUCLEOTIDE SEQUENCE</scope>
    <source>
        <strain evidence="1">G02</strain>
    </source>
</reference>
<dbReference type="InterPro" id="IPR043502">
    <property type="entry name" value="DNA/RNA_pol_sf"/>
</dbReference>
<name>A0AAW2VLX0_SESRA</name>
<gene>
    <name evidence="1" type="ORF">Sradi_0683900</name>
</gene>
<dbReference type="PANTHER" id="PTHR46890:SF48">
    <property type="entry name" value="RNA-DIRECTED DNA POLYMERASE"/>
    <property type="match status" value="1"/>
</dbReference>
<dbReference type="SUPFAM" id="SSF56672">
    <property type="entry name" value="DNA/RNA polymerases"/>
    <property type="match status" value="1"/>
</dbReference>